<dbReference type="InterPro" id="IPR003594">
    <property type="entry name" value="HATPase_dom"/>
</dbReference>
<dbReference type="InterPro" id="IPR010559">
    <property type="entry name" value="Sig_transdc_His_kin_internal"/>
</dbReference>
<dbReference type="Proteomes" id="UP001501166">
    <property type="component" value="Unassembled WGS sequence"/>
</dbReference>
<dbReference type="PANTHER" id="PTHR34220">
    <property type="entry name" value="SENSOR HISTIDINE KINASE YPDA"/>
    <property type="match status" value="1"/>
</dbReference>
<dbReference type="Gene3D" id="6.10.340.10">
    <property type="match status" value="1"/>
</dbReference>
<evidence type="ECO:0000313" key="5">
    <source>
        <dbReference type="Proteomes" id="UP001501166"/>
    </source>
</evidence>
<proteinExistence type="predicted"/>
<name>A0ABP3H1R2_9LACT</name>
<reference evidence="5" key="1">
    <citation type="journal article" date="2019" name="Int. J. Syst. Evol. Microbiol.">
        <title>The Global Catalogue of Microorganisms (GCM) 10K type strain sequencing project: providing services to taxonomists for standard genome sequencing and annotation.</title>
        <authorList>
            <consortium name="The Broad Institute Genomics Platform"/>
            <consortium name="The Broad Institute Genome Sequencing Center for Infectious Disease"/>
            <person name="Wu L."/>
            <person name="Ma J."/>
        </authorList>
    </citation>
    <scope>NUCLEOTIDE SEQUENCE [LARGE SCALE GENOMIC DNA]</scope>
    <source>
        <strain evidence="5">JCM 12662</strain>
    </source>
</reference>
<protein>
    <recommendedName>
        <fullName evidence="6">Histidine kinase</fullName>
    </recommendedName>
</protein>
<feature type="transmembrane region" description="Helical" evidence="1">
    <location>
        <begin position="289"/>
        <end position="308"/>
    </location>
</feature>
<dbReference type="PANTHER" id="PTHR34220:SF7">
    <property type="entry name" value="SENSOR HISTIDINE KINASE YPDA"/>
    <property type="match status" value="1"/>
</dbReference>
<dbReference type="Pfam" id="PF06580">
    <property type="entry name" value="His_kinase"/>
    <property type="match status" value="1"/>
</dbReference>
<dbReference type="InterPro" id="IPR036890">
    <property type="entry name" value="HATPase_C_sf"/>
</dbReference>
<keyword evidence="5" id="KW-1185">Reference proteome</keyword>
<organism evidence="4 5">
    <name type="scientific">Alkalibacterium iburiense</name>
    <dbReference type="NCBI Taxonomy" id="290589"/>
    <lineage>
        <taxon>Bacteria</taxon>
        <taxon>Bacillati</taxon>
        <taxon>Bacillota</taxon>
        <taxon>Bacilli</taxon>
        <taxon>Lactobacillales</taxon>
        <taxon>Carnobacteriaceae</taxon>
        <taxon>Alkalibacterium</taxon>
    </lineage>
</organism>
<dbReference type="InterPro" id="IPR050640">
    <property type="entry name" value="Bact_2-comp_sensor_kinase"/>
</dbReference>
<feature type="transmembrane region" description="Helical" evidence="1">
    <location>
        <begin position="16"/>
        <end position="38"/>
    </location>
</feature>
<evidence type="ECO:0000259" key="2">
    <source>
        <dbReference type="Pfam" id="PF02518"/>
    </source>
</evidence>
<gene>
    <name evidence="4" type="ORF">GCM10008932_09610</name>
</gene>
<dbReference type="Pfam" id="PF02518">
    <property type="entry name" value="HATPase_c"/>
    <property type="match status" value="1"/>
</dbReference>
<comment type="caution">
    <text evidence="4">The sequence shown here is derived from an EMBL/GenBank/DDBJ whole genome shotgun (WGS) entry which is preliminary data.</text>
</comment>
<evidence type="ECO:0008006" key="6">
    <source>
        <dbReference type="Google" id="ProtNLM"/>
    </source>
</evidence>
<evidence type="ECO:0000256" key="1">
    <source>
        <dbReference type="SAM" id="Phobius"/>
    </source>
</evidence>
<feature type="domain" description="Signal transduction histidine kinase internal region" evidence="3">
    <location>
        <begin position="378"/>
        <end position="454"/>
    </location>
</feature>
<sequence>MQMKKALFRSFSKTINFFYLILSILFIVFTASVFYIAATNQLTETTIDTMQNIVTQKNEFISYVYRDIFEQFYTFIQQNSVTKLANGQALTPGDYIQLTEEMDELYGSNSYLVDSIYINLHDFQLVYNEERGIRNNIDIELDDFSSYEHNEGYFWVGNHTSPLLDSERDVQAIGHLVSDFYGNEVGVVLIYLNTFFIENVLDDFSLEEGYMLLMSGQSYYTTEDSNVYDGLNQQIHAQYLEGVGTQEVQEISTESLGSYYVQQSPVNFNDWALALVTPKPTIFNSESTLSWVIIIFSLFIALLAFLLLRMIKRYISNPIEELSEKMLGTETFDEKIEKPETVPDELAVLYESFNKLIERNTELFTEVTLSQEERMELEVALLHSQISPHFLYNTLSAIKGLSDMEMNEEASQMTTQLSDFFRTSLSRGREIIQLEEELQNVESYLTIMETRYGDFFDYTINIPKKWYPYYIVKLSLQPLIENAIYHGVMNDRKKGLISLTCKEEDGDIVFSVWDNGKGIKEEKLSKIREELSAPYLTDSETETGVGLRSVHIRIKNRYGEKYGLVIDSEYGEYTQILLRIPKIKGE</sequence>
<dbReference type="SUPFAM" id="SSF55874">
    <property type="entry name" value="ATPase domain of HSP90 chaperone/DNA topoisomerase II/histidine kinase"/>
    <property type="match status" value="1"/>
</dbReference>
<accession>A0ABP3H1R2</accession>
<keyword evidence="1" id="KW-1133">Transmembrane helix</keyword>
<dbReference type="EMBL" id="BAAACW010000058">
    <property type="protein sequence ID" value="GAA0359018.1"/>
    <property type="molecule type" value="Genomic_DNA"/>
</dbReference>
<evidence type="ECO:0000259" key="3">
    <source>
        <dbReference type="Pfam" id="PF06580"/>
    </source>
</evidence>
<dbReference type="Gene3D" id="3.30.565.10">
    <property type="entry name" value="Histidine kinase-like ATPase, C-terminal domain"/>
    <property type="match status" value="1"/>
</dbReference>
<feature type="domain" description="Histidine kinase/HSP90-like ATPase" evidence="2">
    <location>
        <begin position="476"/>
        <end position="582"/>
    </location>
</feature>
<evidence type="ECO:0000313" key="4">
    <source>
        <dbReference type="EMBL" id="GAA0359018.1"/>
    </source>
</evidence>
<keyword evidence="1" id="KW-0472">Membrane</keyword>
<keyword evidence="1" id="KW-0812">Transmembrane</keyword>